<evidence type="ECO:0000256" key="1">
    <source>
        <dbReference type="ARBA" id="ARBA00000085"/>
    </source>
</evidence>
<dbReference type="EC" id="2.7.13.3" evidence="3"/>
<keyword evidence="6 10" id="KW-0812">Transmembrane</keyword>
<dbReference type="InterPro" id="IPR003594">
    <property type="entry name" value="HATPase_dom"/>
</dbReference>
<sequence length="467" mass="51945">MTPTDDVHHPALRRRLLVLSGVVLTVLALLALALMHNYARRTADRSYDMMLNSAILQLGQSVRHTGQGFAVDLPVAAFATLAQAPQDRVFYRISVNGEVLTGYPDLPAPPPRAPEEQALTQARPDFFNLTYQDEAIRVARLVRLNTERLPQDEIVIELAQTRLARDAMAEAMLHPALELMLAVLAVALGLLWLGIYYAFSPFRQLARALSRRSPRDLTPLALPVPKETLPLLDTINDFIARQQALLERVESYTSVAAHQLRTPLATLRALCENARDEGDNGRRQRLLAQLVEQCDQLSLTVRHLLNQALLDHRFHSREPEPVALNALVRQVCMELAVQALHRGVELAFVPAPAERQLRGDAFALTQMLNNLIENAVAHSPADGLVEIAVGADGCIYIRDSGPGIADQEKERVFERFYRGTASRHHGSGLGMAIARDVAEHHHARIRLTDNHPHGLTVEIRFGTEAWL</sequence>
<dbReference type="EMBL" id="NBIM01000001">
    <property type="protein sequence ID" value="OXY83635.1"/>
    <property type="molecule type" value="Genomic_DNA"/>
</dbReference>
<evidence type="ECO:0000256" key="4">
    <source>
        <dbReference type="ARBA" id="ARBA00022553"/>
    </source>
</evidence>
<dbReference type="GO" id="GO:0005886">
    <property type="term" value="C:plasma membrane"/>
    <property type="evidence" value="ECO:0007669"/>
    <property type="project" value="TreeGrafter"/>
</dbReference>
<dbReference type="CDD" id="cd00075">
    <property type="entry name" value="HATPase"/>
    <property type="match status" value="1"/>
</dbReference>
<feature type="domain" description="Histidine kinase" evidence="11">
    <location>
        <begin position="255"/>
        <end position="465"/>
    </location>
</feature>
<dbReference type="Pfam" id="PF00512">
    <property type="entry name" value="HisKA"/>
    <property type="match status" value="1"/>
</dbReference>
<evidence type="ECO:0000313" key="12">
    <source>
        <dbReference type="EMBL" id="OXY83635.1"/>
    </source>
</evidence>
<dbReference type="AlphaFoldDB" id="A0A233RJS6"/>
<dbReference type="RefSeq" id="WP_094200409.1">
    <property type="nucleotide sequence ID" value="NZ_NBIM01000001.1"/>
</dbReference>
<dbReference type="CDD" id="cd00082">
    <property type="entry name" value="HisKA"/>
    <property type="match status" value="1"/>
</dbReference>
<dbReference type="InterPro" id="IPR003661">
    <property type="entry name" value="HisK_dim/P_dom"/>
</dbReference>
<dbReference type="InterPro" id="IPR005467">
    <property type="entry name" value="His_kinase_dom"/>
</dbReference>
<dbReference type="PANTHER" id="PTHR45436">
    <property type="entry name" value="SENSOR HISTIDINE KINASE YKOH"/>
    <property type="match status" value="1"/>
</dbReference>
<dbReference type="Pfam" id="PF08521">
    <property type="entry name" value="2CSK_N"/>
    <property type="match status" value="1"/>
</dbReference>
<dbReference type="InterPro" id="IPR013727">
    <property type="entry name" value="2CSK_N"/>
</dbReference>
<dbReference type="InterPro" id="IPR036890">
    <property type="entry name" value="HATPase_C_sf"/>
</dbReference>
<feature type="transmembrane region" description="Helical" evidence="10">
    <location>
        <begin position="16"/>
        <end position="35"/>
    </location>
</feature>
<reference evidence="12 13" key="1">
    <citation type="submission" date="2017-08" db="EMBL/GenBank/DDBJ databases">
        <title>A Genome Sequence of Oceanimonas doudoroffii ATCC 27123T.</title>
        <authorList>
            <person name="Brennan M.A."/>
            <person name="Maclea K.S."/>
            <person name="Mcclelland W.D."/>
            <person name="Trachtenberg A.M."/>
        </authorList>
    </citation>
    <scope>NUCLEOTIDE SEQUENCE [LARGE SCALE GENOMIC DNA]</scope>
    <source>
        <strain evidence="12 13">ATCC 27123</strain>
    </source>
</reference>
<feature type="transmembrane region" description="Helical" evidence="10">
    <location>
        <begin position="179"/>
        <end position="199"/>
    </location>
</feature>
<dbReference type="InterPro" id="IPR050428">
    <property type="entry name" value="TCS_sensor_his_kinase"/>
</dbReference>
<keyword evidence="7" id="KW-0418">Kinase</keyword>
<keyword evidence="8 10" id="KW-1133">Transmembrane helix</keyword>
<comment type="subcellular location">
    <subcellularLocation>
        <location evidence="2">Membrane</location>
    </subcellularLocation>
</comment>
<name>A0A233RJS6_9GAMM</name>
<evidence type="ECO:0000256" key="6">
    <source>
        <dbReference type="ARBA" id="ARBA00022692"/>
    </source>
</evidence>
<dbReference type="InterPro" id="IPR036097">
    <property type="entry name" value="HisK_dim/P_sf"/>
</dbReference>
<dbReference type="SUPFAM" id="SSF55874">
    <property type="entry name" value="ATPase domain of HSP90 chaperone/DNA topoisomerase II/histidine kinase"/>
    <property type="match status" value="1"/>
</dbReference>
<dbReference type="PROSITE" id="PS50109">
    <property type="entry name" value="HIS_KIN"/>
    <property type="match status" value="1"/>
</dbReference>
<gene>
    <name evidence="12" type="ORF">B6S08_09185</name>
</gene>
<protein>
    <recommendedName>
        <fullName evidence="3">histidine kinase</fullName>
        <ecNumber evidence="3">2.7.13.3</ecNumber>
    </recommendedName>
</protein>
<evidence type="ECO:0000256" key="10">
    <source>
        <dbReference type="SAM" id="Phobius"/>
    </source>
</evidence>
<dbReference type="SMART" id="SM00387">
    <property type="entry name" value="HATPase_c"/>
    <property type="match status" value="1"/>
</dbReference>
<evidence type="ECO:0000256" key="8">
    <source>
        <dbReference type="ARBA" id="ARBA00022989"/>
    </source>
</evidence>
<evidence type="ECO:0000256" key="7">
    <source>
        <dbReference type="ARBA" id="ARBA00022777"/>
    </source>
</evidence>
<dbReference type="Proteomes" id="UP000242757">
    <property type="component" value="Unassembled WGS sequence"/>
</dbReference>
<dbReference type="OrthoDB" id="9804645at2"/>
<proteinExistence type="predicted"/>
<dbReference type="Pfam" id="PF02518">
    <property type="entry name" value="HATPase_c"/>
    <property type="match status" value="1"/>
</dbReference>
<accession>A0A233RJS6</accession>
<keyword evidence="4" id="KW-0597">Phosphoprotein</keyword>
<dbReference type="GO" id="GO:0000155">
    <property type="term" value="F:phosphorelay sensor kinase activity"/>
    <property type="evidence" value="ECO:0007669"/>
    <property type="project" value="InterPro"/>
</dbReference>
<evidence type="ECO:0000259" key="11">
    <source>
        <dbReference type="PROSITE" id="PS50109"/>
    </source>
</evidence>
<organism evidence="12 13">
    <name type="scientific">Oceanimonas doudoroffii</name>
    <dbReference type="NCBI Taxonomy" id="84158"/>
    <lineage>
        <taxon>Bacteria</taxon>
        <taxon>Pseudomonadati</taxon>
        <taxon>Pseudomonadota</taxon>
        <taxon>Gammaproteobacteria</taxon>
        <taxon>Aeromonadales</taxon>
        <taxon>Aeromonadaceae</taxon>
        <taxon>Oceanimonas</taxon>
    </lineage>
</organism>
<comment type="caution">
    <text evidence="12">The sequence shown here is derived from an EMBL/GenBank/DDBJ whole genome shotgun (WGS) entry which is preliminary data.</text>
</comment>
<keyword evidence="5" id="KW-0808">Transferase</keyword>
<dbReference type="InterPro" id="IPR004358">
    <property type="entry name" value="Sig_transdc_His_kin-like_C"/>
</dbReference>
<evidence type="ECO:0000256" key="3">
    <source>
        <dbReference type="ARBA" id="ARBA00012438"/>
    </source>
</evidence>
<dbReference type="SMART" id="SM00388">
    <property type="entry name" value="HisKA"/>
    <property type="match status" value="1"/>
</dbReference>
<evidence type="ECO:0000256" key="2">
    <source>
        <dbReference type="ARBA" id="ARBA00004370"/>
    </source>
</evidence>
<dbReference type="PANTHER" id="PTHR45436:SF1">
    <property type="entry name" value="SENSOR PROTEIN QSEC"/>
    <property type="match status" value="1"/>
</dbReference>
<comment type="catalytic activity">
    <reaction evidence="1">
        <text>ATP + protein L-histidine = ADP + protein N-phospho-L-histidine.</text>
        <dbReference type="EC" id="2.7.13.3"/>
    </reaction>
</comment>
<dbReference type="Gene3D" id="1.10.287.130">
    <property type="match status" value="1"/>
</dbReference>
<dbReference type="SUPFAM" id="SSF47384">
    <property type="entry name" value="Homodimeric domain of signal transducing histidine kinase"/>
    <property type="match status" value="1"/>
</dbReference>
<keyword evidence="9 10" id="KW-0472">Membrane</keyword>
<dbReference type="PRINTS" id="PR00344">
    <property type="entry name" value="BCTRLSENSOR"/>
</dbReference>
<evidence type="ECO:0000313" key="13">
    <source>
        <dbReference type="Proteomes" id="UP000242757"/>
    </source>
</evidence>
<evidence type="ECO:0000256" key="5">
    <source>
        <dbReference type="ARBA" id="ARBA00022679"/>
    </source>
</evidence>
<dbReference type="Gene3D" id="3.30.565.10">
    <property type="entry name" value="Histidine kinase-like ATPase, C-terminal domain"/>
    <property type="match status" value="1"/>
</dbReference>
<evidence type="ECO:0000256" key="9">
    <source>
        <dbReference type="ARBA" id="ARBA00023136"/>
    </source>
</evidence>
<keyword evidence="13" id="KW-1185">Reference proteome</keyword>